<sequence>MTTGPQLRASFDLPNTWEDFEWEGTIGGARHRVATQGFTPNILVTLDKWPDHVSGETAIQIVSQQLKTAGARVLTTSDLGGEPPQVELTSEAKDANGLLVRTRYRLQLLEVAADTLVVTSIATYLKVQERAIREDLDRILDSLTLRTHTEN</sequence>
<gene>
    <name evidence="1" type="ORF">F8O05_00045</name>
</gene>
<keyword evidence="2" id="KW-1185">Reference proteome</keyword>
<dbReference type="EMBL" id="WBKB01000001">
    <property type="protein sequence ID" value="KAB1644711.1"/>
    <property type="molecule type" value="Genomic_DNA"/>
</dbReference>
<reference evidence="1 2" key="1">
    <citation type="submission" date="2019-09" db="EMBL/GenBank/DDBJ databases">
        <title>Phylogeny of genus Pseudoclavibacter and closely related genus.</title>
        <authorList>
            <person name="Li Y."/>
        </authorList>
    </citation>
    <scope>NUCLEOTIDE SEQUENCE [LARGE SCALE GENOMIC DNA]</scope>
    <source>
        <strain evidence="1 2">KCTC 13959</strain>
    </source>
</reference>
<dbReference type="Proteomes" id="UP000433493">
    <property type="component" value="Unassembled WGS sequence"/>
</dbReference>
<protein>
    <recommendedName>
        <fullName evidence="3">DUF1795 domain-containing protein</fullName>
    </recommendedName>
</protein>
<proteinExistence type="predicted"/>
<evidence type="ECO:0000313" key="2">
    <source>
        <dbReference type="Proteomes" id="UP000433493"/>
    </source>
</evidence>
<accession>A0A7J5BEM4</accession>
<evidence type="ECO:0000313" key="1">
    <source>
        <dbReference type="EMBL" id="KAB1644711.1"/>
    </source>
</evidence>
<name>A0A7J5BEM4_9MICO</name>
<dbReference type="RefSeq" id="WP_158050671.1">
    <property type="nucleotide sequence ID" value="NZ_WBKB01000001.1"/>
</dbReference>
<dbReference type="AlphaFoldDB" id="A0A7J5BEM4"/>
<evidence type="ECO:0008006" key="3">
    <source>
        <dbReference type="Google" id="ProtNLM"/>
    </source>
</evidence>
<comment type="caution">
    <text evidence="1">The sequence shown here is derived from an EMBL/GenBank/DDBJ whole genome shotgun (WGS) entry which is preliminary data.</text>
</comment>
<dbReference type="Gene3D" id="3.40.1000.10">
    <property type="entry name" value="Mog1/PsbP, alpha/beta/alpha sandwich"/>
    <property type="match status" value="1"/>
</dbReference>
<organism evidence="1 2">
    <name type="scientific">Gulosibacter chungangensis</name>
    <dbReference type="NCBI Taxonomy" id="979746"/>
    <lineage>
        <taxon>Bacteria</taxon>
        <taxon>Bacillati</taxon>
        <taxon>Actinomycetota</taxon>
        <taxon>Actinomycetes</taxon>
        <taxon>Micrococcales</taxon>
        <taxon>Microbacteriaceae</taxon>
        <taxon>Gulosibacter</taxon>
    </lineage>
</organism>
<dbReference type="OrthoDB" id="5110812at2"/>